<dbReference type="AlphaFoldDB" id="A0A7E4ZZC6"/>
<feature type="region of interest" description="Disordered" evidence="1">
    <location>
        <begin position="44"/>
        <end position="63"/>
    </location>
</feature>
<feature type="compositionally biased region" description="Polar residues" evidence="1">
    <location>
        <begin position="112"/>
        <end position="139"/>
    </location>
</feature>
<proteinExistence type="predicted"/>
<protein>
    <submittedName>
        <fullName evidence="3">CE295 protein</fullName>
    </submittedName>
</protein>
<reference evidence="3" key="2">
    <citation type="submission" date="2020-10" db="UniProtKB">
        <authorList>
            <consortium name="WormBaseParasite"/>
        </authorList>
    </citation>
    <scope>IDENTIFICATION</scope>
</reference>
<dbReference type="Proteomes" id="UP000492821">
    <property type="component" value="Unassembled WGS sequence"/>
</dbReference>
<sequence length="149" mass="16674">MDDQVTILLNSMRVRVEDEENTRQRRKLQAAKKKAQKWLAEAKSHSEAIQSVPEKASMKSNPIPLIGNTRLPPGKQLCQRAASYQFLPEIVVTGSQVEQQNYHAQKAAMQPQPLTHSRSYSRVPSTPSIDETSTDSNPNGCKEEVFSVV</sequence>
<reference evidence="2" key="1">
    <citation type="journal article" date="2013" name="Genetics">
        <title>The draft genome and transcriptome of Panagrellus redivivus are shaped by the harsh demands of a free-living lifestyle.</title>
        <authorList>
            <person name="Srinivasan J."/>
            <person name="Dillman A.R."/>
            <person name="Macchietto M.G."/>
            <person name="Heikkinen L."/>
            <person name="Lakso M."/>
            <person name="Fracchia K.M."/>
            <person name="Antoshechkin I."/>
            <person name="Mortazavi A."/>
            <person name="Wong G."/>
            <person name="Sternberg P.W."/>
        </authorList>
    </citation>
    <scope>NUCLEOTIDE SEQUENCE [LARGE SCALE GENOMIC DNA]</scope>
    <source>
        <strain evidence="2">MT8872</strain>
    </source>
</reference>
<evidence type="ECO:0000256" key="1">
    <source>
        <dbReference type="SAM" id="MobiDB-lite"/>
    </source>
</evidence>
<keyword evidence="2" id="KW-1185">Reference proteome</keyword>
<feature type="region of interest" description="Disordered" evidence="1">
    <location>
        <begin position="102"/>
        <end position="149"/>
    </location>
</feature>
<dbReference type="WBParaSite" id="Pan_g4557.t1">
    <property type="protein sequence ID" value="Pan_g4557.t1"/>
    <property type="gene ID" value="Pan_g4557"/>
</dbReference>
<accession>A0A7E4ZZC6</accession>
<evidence type="ECO:0000313" key="2">
    <source>
        <dbReference type="Proteomes" id="UP000492821"/>
    </source>
</evidence>
<organism evidence="2 3">
    <name type="scientific">Panagrellus redivivus</name>
    <name type="common">Microworm</name>
    <dbReference type="NCBI Taxonomy" id="6233"/>
    <lineage>
        <taxon>Eukaryota</taxon>
        <taxon>Metazoa</taxon>
        <taxon>Ecdysozoa</taxon>
        <taxon>Nematoda</taxon>
        <taxon>Chromadorea</taxon>
        <taxon>Rhabditida</taxon>
        <taxon>Tylenchina</taxon>
        <taxon>Panagrolaimomorpha</taxon>
        <taxon>Panagrolaimoidea</taxon>
        <taxon>Panagrolaimidae</taxon>
        <taxon>Panagrellus</taxon>
    </lineage>
</organism>
<name>A0A7E4ZZC6_PANRE</name>
<evidence type="ECO:0000313" key="3">
    <source>
        <dbReference type="WBParaSite" id="Pan_g4557.t1"/>
    </source>
</evidence>